<dbReference type="Gene3D" id="2.60.120.580">
    <property type="entry name" value="Acetamidase/Formamidase-like domains"/>
    <property type="match status" value="2"/>
</dbReference>
<dbReference type="InterPro" id="IPR004304">
    <property type="entry name" value="FmdA_AmdA"/>
</dbReference>
<dbReference type="OrthoDB" id="9811740at2"/>
<dbReference type="EMBL" id="LT629690">
    <property type="protein sequence ID" value="SDF05498.1"/>
    <property type="molecule type" value="Genomic_DNA"/>
</dbReference>
<dbReference type="RefSeq" id="WP_083344384.1">
    <property type="nucleotide sequence ID" value="NZ_LT629690.1"/>
</dbReference>
<dbReference type="Proteomes" id="UP000182427">
    <property type="component" value="Chromosome I"/>
</dbReference>
<accession>A0A1G7HYR3</accession>
<evidence type="ECO:0000313" key="3">
    <source>
        <dbReference type="Proteomes" id="UP000182427"/>
    </source>
</evidence>
<dbReference type="SUPFAM" id="SSF141130">
    <property type="entry name" value="Acetamidase/Formamidase-like"/>
    <property type="match status" value="1"/>
</dbReference>
<dbReference type="PANTHER" id="PTHR31891">
    <property type="entry name" value="FORMAMIDASE C869.04-RELATED"/>
    <property type="match status" value="1"/>
</dbReference>
<sequence length="440" mass="46666">MKIASLLFLSVATIPALAQQPTVAGKWTLTLDTFGTPTTWGLTLEQKGDHITGNYAGDKLEGTIKDGKLIFHAKDPGGVGYEDVTATIAGDTITGTMVWAQNMTADHPTTHTFKAVREVPPSVASGSPQTHEFTPTVFRRQYSSAYEPVLKINPGDTLHTWTVDAGGNDPTGTPRSLGGNPQTGPFYVNGAMPGDTLVVHIRKLRLNRDWAMSTNGIVPRANTSGLAAKSQNKVDQVRWHLDLANNTATPEKPGPHMQHYSVPVRPMLGCVAVAPGDSSDPGIRTGDSGGFGGNMDFNEVTEGATVLLPVRVPGALLFFGDGHALQGDGETTGDALETSLDVTVQVEVLKGKRIPGVFVDTDTHIMAVGLDGSIDQAFADATETMSAYLEQEYKLTPQEFAMVLGTAAEYKISEAADRNAGVVLKMAKSKLATLTKPATP</sequence>
<dbReference type="Gene3D" id="3.10.28.20">
    <property type="entry name" value="Acetamidase/Formamidase-like domains"/>
    <property type="match status" value="1"/>
</dbReference>
<dbReference type="GO" id="GO:0016811">
    <property type="term" value="F:hydrolase activity, acting on carbon-nitrogen (but not peptide) bonds, in linear amides"/>
    <property type="evidence" value="ECO:0007669"/>
    <property type="project" value="InterPro"/>
</dbReference>
<keyword evidence="1" id="KW-0732">Signal</keyword>
<proteinExistence type="predicted"/>
<dbReference type="Pfam" id="PF03069">
    <property type="entry name" value="FmdA_AmdA"/>
    <property type="match status" value="2"/>
</dbReference>
<keyword evidence="3" id="KW-1185">Reference proteome</keyword>
<dbReference type="AlphaFoldDB" id="A0A1G7HYR3"/>
<organism evidence="2 3">
    <name type="scientific">Terriglobus roseus</name>
    <dbReference type="NCBI Taxonomy" id="392734"/>
    <lineage>
        <taxon>Bacteria</taxon>
        <taxon>Pseudomonadati</taxon>
        <taxon>Acidobacteriota</taxon>
        <taxon>Terriglobia</taxon>
        <taxon>Terriglobales</taxon>
        <taxon>Acidobacteriaceae</taxon>
        <taxon>Terriglobus</taxon>
    </lineage>
</organism>
<evidence type="ECO:0000256" key="1">
    <source>
        <dbReference type="SAM" id="SignalP"/>
    </source>
</evidence>
<evidence type="ECO:0000313" key="2">
    <source>
        <dbReference type="EMBL" id="SDF05498.1"/>
    </source>
</evidence>
<reference evidence="2 3" key="1">
    <citation type="submission" date="2016-10" db="EMBL/GenBank/DDBJ databases">
        <authorList>
            <person name="de Groot N.N."/>
        </authorList>
    </citation>
    <scope>NUCLEOTIDE SEQUENCE [LARGE SCALE GENOMIC DNA]</scope>
    <source>
        <strain evidence="2 3">GAS232</strain>
    </source>
</reference>
<name>A0A1G7HYR3_9BACT</name>
<gene>
    <name evidence="2" type="ORF">SAMN05444167_1256</name>
</gene>
<protein>
    <submittedName>
        <fullName evidence="2">Acetamidase/formamidase</fullName>
    </submittedName>
</protein>
<feature type="signal peptide" evidence="1">
    <location>
        <begin position="1"/>
        <end position="18"/>
    </location>
</feature>
<feature type="chain" id="PRO_5009241330" evidence="1">
    <location>
        <begin position="19"/>
        <end position="440"/>
    </location>
</feature>
<dbReference type="PANTHER" id="PTHR31891:SF1">
    <property type="entry name" value="FORMAMIDASE C869.04-RELATED"/>
    <property type="match status" value="1"/>
</dbReference>